<evidence type="ECO:0000256" key="3">
    <source>
        <dbReference type="ARBA" id="ARBA00022692"/>
    </source>
</evidence>
<dbReference type="SUPFAM" id="SSF56784">
    <property type="entry name" value="HAD-like"/>
    <property type="match status" value="1"/>
</dbReference>
<dbReference type="GO" id="GO:0016887">
    <property type="term" value="F:ATP hydrolysis activity"/>
    <property type="evidence" value="ECO:0007669"/>
    <property type="project" value="InterPro"/>
</dbReference>
<dbReference type="Gene3D" id="3.40.1110.10">
    <property type="entry name" value="Calcium-transporting ATPase, cytoplasmic domain N"/>
    <property type="match status" value="1"/>
</dbReference>
<dbReference type="EMBL" id="FOQK01000001">
    <property type="protein sequence ID" value="SFH62542.1"/>
    <property type="molecule type" value="Genomic_DNA"/>
</dbReference>
<sequence length="405" mass="43281">MKKQANIRYFTVLAVLLAAGMSGYWYSTGLPLPETINIFAAILLAGLPIPLWLSRPVALARGAKRAAKEDIDLASPAVIAETAKIDTLAVAKGGIVTEGHPYVAALVPEGISQGALLALAASAVRDSSQPLYQAIYQTAIERRLHLQRLSAANEFPGYGVEALINRSPLRVGRGEWLQEEGIEISANLLTKADQLSQRGQTTVFVANDKYCRGIIAMADEIPQDNITAFHKFHRQRLKLVMLTSDSRRTANAVRKQAAIDEAHANLSPQDKVREIQLLRAHGATLAMAGNPATDMPAMAAADLSIHVGALPETPVSADAPQAPPAFSIVLKSGKLWDFSSLLTISRSTMSIVKANRILAAIAWLLLLPPALGLLHVFGGPFLPPFCAAAGQLLAAILILLNSLRA</sequence>
<dbReference type="EC" id="7.2.2.8" evidence="2"/>
<dbReference type="GO" id="GO:0016020">
    <property type="term" value="C:membrane"/>
    <property type="evidence" value="ECO:0007669"/>
    <property type="project" value="UniProtKB-SubCell"/>
</dbReference>
<dbReference type="AlphaFoldDB" id="A0A1I3BJU0"/>
<dbReference type="RefSeq" id="WP_075441326.1">
    <property type="nucleotide sequence ID" value="NZ_FOQK01000001.1"/>
</dbReference>
<feature type="transmembrane region" description="Helical" evidence="10">
    <location>
        <begin position="38"/>
        <end position="58"/>
    </location>
</feature>
<keyword evidence="3 10" id="KW-0812">Transmembrane</keyword>
<evidence type="ECO:0000256" key="9">
    <source>
        <dbReference type="ARBA" id="ARBA00049289"/>
    </source>
</evidence>
<keyword evidence="6 10" id="KW-1133">Transmembrane helix</keyword>
<evidence type="ECO:0000256" key="7">
    <source>
        <dbReference type="ARBA" id="ARBA00023008"/>
    </source>
</evidence>
<keyword evidence="4" id="KW-0187">Copper transport</keyword>
<dbReference type="GO" id="GO:0055070">
    <property type="term" value="P:copper ion homeostasis"/>
    <property type="evidence" value="ECO:0007669"/>
    <property type="project" value="TreeGrafter"/>
</dbReference>
<evidence type="ECO:0000256" key="10">
    <source>
        <dbReference type="SAM" id="Phobius"/>
    </source>
</evidence>
<keyword evidence="4" id="KW-0813">Transport</keyword>
<evidence type="ECO:0000313" key="11">
    <source>
        <dbReference type="EMBL" id="SFH62542.1"/>
    </source>
</evidence>
<dbReference type="Proteomes" id="UP000183639">
    <property type="component" value="Unassembled WGS sequence"/>
</dbReference>
<dbReference type="PANTHER" id="PTHR43520:SF8">
    <property type="entry name" value="P-TYPE CU(+) TRANSPORTER"/>
    <property type="match status" value="1"/>
</dbReference>
<dbReference type="GO" id="GO:0140581">
    <property type="term" value="F:P-type monovalent copper transporter activity"/>
    <property type="evidence" value="ECO:0007669"/>
    <property type="project" value="UniProtKB-EC"/>
</dbReference>
<evidence type="ECO:0000256" key="1">
    <source>
        <dbReference type="ARBA" id="ARBA00004370"/>
    </source>
</evidence>
<dbReference type="OrthoDB" id="1668808at2"/>
<gene>
    <name evidence="11" type="ORF">SAMN04487861_10131</name>
</gene>
<evidence type="ECO:0000256" key="4">
    <source>
        <dbReference type="ARBA" id="ARBA00022796"/>
    </source>
</evidence>
<dbReference type="PANTHER" id="PTHR43520">
    <property type="entry name" value="ATP7, ISOFORM B"/>
    <property type="match status" value="1"/>
</dbReference>
<dbReference type="InterPro" id="IPR023299">
    <property type="entry name" value="ATPase_P-typ_cyto_dom_N"/>
</dbReference>
<dbReference type="SUPFAM" id="SSF81665">
    <property type="entry name" value="Calcium ATPase, transmembrane domain M"/>
    <property type="match status" value="1"/>
</dbReference>
<evidence type="ECO:0000256" key="2">
    <source>
        <dbReference type="ARBA" id="ARBA00012517"/>
    </source>
</evidence>
<evidence type="ECO:0000256" key="6">
    <source>
        <dbReference type="ARBA" id="ARBA00022989"/>
    </source>
</evidence>
<comment type="catalytic activity">
    <reaction evidence="9">
        <text>Cu(+)(in) + ATP + H2O = Cu(+)(out) + ADP + phosphate + H(+)</text>
        <dbReference type="Rhea" id="RHEA:25792"/>
        <dbReference type="ChEBI" id="CHEBI:15377"/>
        <dbReference type="ChEBI" id="CHEBI:15378"/>
        <dbReference type="ChEBI" id="CHEBI:30616"/>
        <dbReference type="ChEBI" id="CHEBI:43474"/>
        <dbReference type="ChEBI" id="CHEBI:49552"/>
        <dbReference type="ChEBI" id="CHEBI:456216"/>
        <dbReference type="EC" id="7.2.2.8"/>
    </reaction>
</comment>
<dbReference type="InterPro" id="IPR001757">
    <property type="entry name" value="P_typ_ATPase"/>
</dbReference>
<dbReference type="Pfam" id="PF00702">
    <property type="entry name" value="Hydrolase"/>
    <property type="match status" value="1"/>
</dbReference>
<dbReference type="GO" id="GO:0005507">
    <property type="term" value="F:copper ion binding"/>
    <property type="evidence" value="ECO:0007669"/>
    <property type="project" value="TreeGrafter"/>
</dbReference>
<dbReference type="InterPro" id="IPR023298">
    <property type="entry name" value="ATPase_P-typ_TM_dom_sf"/>
</dbReference>
<keyword evidence="5" id="KW-1278">Translocase</keyword>
<keyword evidence="7" id="KW-0186">Copper</keyword>
<protein>
    <recommendedName>
        <fullName evidence="2">P-type Cu(+) transporter</fullName>
        <ecNumber evidence="2">7.2.2.8</ecNumber>
    </recommendedName>
</protein>
<dbReference type="Gene3D" id="3.40.50.1000">
    <property type="entry name" value="HAD superfamily/HAD-like"/>
    <property type="match status" value="1"/>
</dbReference>
<organism evidence="11 12">
    <name type="scientific">Selenomonas ruminantium</name>
    <dbReference type="NCBI Taxonomy" id="971"/>
    <lineage>
        <taxon>Bacteria</taxon>
        <taxon>Bacillati</taxon>
        <taxon>Bacillota</taxon>
        <taxon>Negativicutes</taxon>
        <taxon>Selenomonadales</taxon>
        <taxon>Selenomonadaceae</taxon>
        <taxon>Selenomonas</taxon>
    </lineage>
</organism>
<evidence type="ECO:0000256" key="5">
    <source>
        <dbReference type="ARBA" id="ARBA00022967"/>
    </source>
</evidence>
<feature type="transmembrane region" description="Helical" evidence="10">
    <location>
        <begin position="357"/>
        <end position="375"/>
    </location>
</feature>
<name>A0A1I3BJU0_SELRU</name>
<feature type="transmembrane region" description="Helical" evidence="10">
    <location>
        <begin position="381"/>
        <end position="400"/>
    </location>
</feature>
<dbReference type="InterPro" id="IPR036412">
    <property type="entry name" value="HAD-like_sf"/>
</dbReference>
<comment type="subcellular location">
    <subcellularLocation>
        <location evidence="1">Membrane</location>
    </subcellularLocation>
</comment>
<dbReference type="GO" id="GO:0043682">
    <property type="term" value="F:P-type divalent copper transporter activity"/>
    <property type="evidence" value="ECO:0007669"/>
    <property type="project" value="TreeGrafter"/>
</dbReference>
<accession>A0A1I3BJU0</accession>
<proteinExistence type="predicted"/>
<dbReference type="NCBIfam" id="TIGR01494">
    <property type="entry name" value="ATPase_P-type"/>
    <property type="match status" value="1"/>
</dbReference>
<feature type="transmembrane region" description="Helical" evidence="10">
    <location>
        <begin position="7"/>
        <end position="26"/>
    </location>
</feature>
<dbReference type="GO" id="GO:0005524">
    <property type="term" value="F:ATP binding"/>
    <property type="evidence" value="ECO:0007669"/>
    <property type="project" value="InterPro"/>
</dbReference>
<evidence type="ECO:0000256" key="8">
    <source>
        <dbReference type="ARBA" id="ARBA00023136"/>
    </source>
</evidence>
<dbReference type="InterPro" id="IPR023214">
    <property type="entry name" value="HAD_sf"/>
</dbReference>
<keyword evidence="8 10" id="KW-0472">Membrane</keyword>
<keyword evidence="4" id="KW-0406">Ion transport</keyword>
<evidence type="ECO:0000313" key="12">
    <source>
        <dbReference type="Proteomes" id="UP000183639"/>
    </source>
</evidence>
<reference evidence="11 12" key="1">
    <citation type="submission" date="2016-10" db="EMBL/GenBank/DDBJ databases">
        <authorList>
            <person name="de Groot N.N."/>
        </authorList>
    </citation>
    <scope>NUCLEOTIDE SEQUENCE [LARGE SCALE GENOMIC DNA]</scope>
    <source>
        <strain evidence="11 12">Z108</strain>
    </source>
</reference>